<accession>A0ABW5KFF4</accession>
<dbReference type="RefSeq" id="WP_380902433.1">
    <property type="nucleotide sequence ID" value="NZ_JBHUEG010000007.1"/>
</dbReference>
<dbReference type="Gene3D" id="1.10.10.10">
    <property type="entry name" value="Winged helix-like DNA-binding domain superfamily/Winged helix DNA-binding domain"/>
    <property type="match status" value="1"/>
</dbReference>
<evidence type="ECO:0000259" key="6">
    <source>
        <dbReference type="Pfam" id="PF04542"/>
    </source>
</evidence>
<evidence type="ECO:0000256" key="5">
    <source>
        <dbReference type="ARBA" id="ARBA00023163"/>
    </source>
</evidence>
<dbReference type="SUPFAM" id="SSF88946">
    <property type="entry name" value="Sigma2 domain of RNA polymerase sigma factors"/>
    <property type="match status" value="1"/>
</dbReference>
<dbReference type="InterPro" id="IPR007627">
    <property type="entry name" value="RNA_pol_sigma70_r2"/>
</dbReference>
<comment type="similarity">
    <text evidence="1">Belongs to the sigma-70 factor family. ECF subfamily.</text>
</comment>
<keyword evidence="9" id="KW-1185">Reference proteome</keyword>
<evidence type="ECO:0000259" key="7">
    <source>
        <dbReference type="Pfam" id="PF08281"/>
    </source>
</evidence>
<organism evidence="8 9">
    <name type="scientific">Sphingobacterium suaedae</name>
    <dbReference type="NCBI Taxonomy" id="1686402"/>
    <lineage>
        <taxon>Bacteria</taxon>
        <taxon>Pseudomonadati</taxon>
        <taxon>Bacteroidota</taxon>
        <taxon>Sphingobacteriia</taxon>
        <taxon>Sphingobacteriales</taxon>
        <taxon>Sphingobacteriaceae</taxon>
        <taxon>Sphingobacterium</taxon>
    </lineage>
</organism>
<keyword evidence="5" id="KW-0804">Transcription</keyword>
<comment type="caution">
    <text evidence="8">The sequence shown here is derived from an EMBL/GenBank/DDBJ whole genome shotgun (WGS) entry which is preliminary data.</text>
</comment>
<evidence type="ECO:0000256" key="3">
    <source>
        <dbReference type="ARBA" id="ARBA00023082"/>
    </source>
</evidence>
<feature type="domain" description="RNA polymerase sigma-70 region 2" evidence="6">
    <location>
        <begin position="27"/>
        <end position="93"/>
    </location>
</feature>
<dbReference type="Gene3D" id="1.10.1740.10">
    <property type="match status" value="1"/>
</dbReference>
<gene>
    <name evidence="8" type="ORF">ACFSR5_07885</name>
</gene>
<dbReference type="Proteomes" id="UP001597545">
    <property type="component" value="Unassembled WGS sequence"/>
</dbReference>
<sequence length="205" mass="24104">MGKIISIYKDWLIAIKTHDDKQAFSELYRCFWQDLFMHALRRVKDEQQAEDIVQELFIGFWEQRGKIDTEMNLPAYLYGMLKYKIIDHYQSAKAKPILLENLAEELERFVHEHPHHLETYLALEKLLADELEKMPGNMKAAMLMRWDNVNIREIASRLQLSEQTVKNNLTEGSRRLKVAVARHGSGKFRAFLPLLALTIEHLNLL</sequence>
<dbReference type="InterPro" id="IPR039425">
    <property type="entry name" value="RNA_pol_sigma-70-like"/>
</dbReference>
<reference evidence="9" key="1">
    <citation type="journal article" date="2019" name="Int. J. Syst. Evol. Microbiol.">
        <title>The Global Catalogue of Microorganisms (GCM) 10K type strain sequencing project: providing services to taxonomists for standard genome sequencing and annotation.</title>
        <authorList>
            <consortium name="The Broad Institute Genomics Platform"/>
            <consortium name="The Broad Institute Genome Sequencing Center for Infectious Disease"/>
            <person name="Wu L."/>
            <person name="Ma J."/>
        </authorList>
    </citation>
    <scope>NUCLEOTIDE SEQUENCE [LARGE SCALE GENOMIC DNA]</scope>
    <source>
        <strain evidence="9">KCTC 42662</strain>
    </source>
</reference>
<dbReference type="SUPFAM" id="SSF88659">
    <property type="entry name" value="Sigma3 and sigma4 domains of RNA polymerase sigma factors"/>
    <property type="match status" value="1"/>
</dbReference>
<dbReference type="Pfam" id="PF04542">
    <property type="entry name" value="Sigma70_r2"/>
    <property type="match status" value="1"/>
</dbReference>
<dbReference type="PANTHER" id="PTHR43133:SF8">
    <property type="entry name" value="RNA POLYMERASE SIGMA FACTOR HI_1459-RELATED"/>
    <property type="match status" value="1"/>
</dbReference>
<dbReference type="InterPro" id="IPR036388">
    <property type="entry name" value="WH-like_DNA-bd_sf"/>
</dbReference>
<protein>
    <submittedName>
        <fullName evidence="8">RNA polymerase sigma factor</fullName>
    </submittedName>
</protein>
<dbReference type="InterPro" id="IPR013249">
    <property type="entry name" value="RNA_pol_sigma70_r4_t2"/>
</dbReference>
<evidence type="ECO:0000313" key="8">
    <source>
        <dbReference type="EMBL" id="MFD2547561.1"/>
    </source>
</evidence>
<evidence type="ECO:0000313" key="9">
    <source>
        <dbReference type="Proteomes" id="UP001597545"/>
    </source>
</evidence>
<dbReference type="PANTHER" id="PTHR43133">
    <property type="entry name" value="RNA POLYMERASE ECF-TYPE SIGMA FACTO"/>
    <property type="match status" value="1"/>
</dbReference>
<keyword evidence="2" id="KW-0805">Transcription regulation</keyword>
<dbReference type="InterPro" id="IPR014284">
    <property type="entry name" value="RNA_pol_sigma-70_dom"/>
</dbReference>
<keyword evidence="4" id="KW-0238">DNA-binding</keyword>
<proteinExistence type="inferred from homology"/>
<dbReference type="InterPro" id="IPR013325">
    <property type="entry name" value="RNA_pol_sigma_r2"/>
</dbReference>
<evidence type="ECO:0000256" key="2">
    <source>
        <dbReference type="ARBA" id="ARBA00023015"/>
    </source>
</evidence>
<name>A0ABW5KFF4_9SPHI</name>
<dbReference type="Pfam" id="PF08281">
    <property type="entry name" value="Sigma70_r4_2"/>
    <property type="match status" value="1"/>
</dbReference>
<dbReference type="InterPro" id="IPR013324">
    <property type="entry name" value="RNA_pol_sigma_r3/r4-like"/>
</dbReference>
<dbReference type="EMBL" id="JBHULR010000003">
    <property type="protein sequence ID" value="MFD2547561.1"/>
    <property type="molecule type" value="Genomic_DNA"/>
</dbReference>
<keyword evidence="3" id="KW-0731">Sigma factor</keyword>
<evidence type="ECO:0000256" key="4">
    <source>
        <dbReference type="ARBA" id="ARBA00023125"/>
    </source>
</evidence>
<evidence type="ECO:0000256" key="1">
    <source>
        <dbReference type="ARBA" id="ARBA00010641"/>
    </source>
</evidence>
<dbReference type="NCBIfam" id="TIGR02937">
    <property type="entry name" value="sigma70-ECF"/>
    <property type="match status" value="1"/>
</dbReference>
<feature type="domain" description="RNA polymerase sigma factor 70 region 4 type 2" evidence="7">
    <location>
        <begin position="127"/>
        <end position="176"/>
    </location>
</feature>